<organism evidence="2 3">
    <name type="scientific">Paenibacillus amylolyticus</name>
    <dbReference type="NCBI Taxonomy" id="1451"/>
    <lineage>
        <taxon>Bacteria</taxon>
        <taxon>Bacillati</taxon>
        <taxon>Bacillota</taxon>
        <taxon>Bacilli</taxon>
        <taxon>Bacillales</taxon>
        <taxon>Paenibacillaceae</taxon>
        <taxon>Paenibacillus</taxon>
    </lineage>
</organism>
<feature type="transmembrane region" description="Helical" evidence="1">
    <location>
        <begin position="6"/>
        <end position="22"/>
    </location>
</feature>
<dbReference type="InterPro" id="IPR019277">
    <property type="entry name" value="DUF2304"/>
</dbReference>
<name>A0A5M9WVZ5_PAEAM</name>
<evidence type="ECO:0000256" key="1">
    <source>
        <dbReference type="SAM" id="Phobius"/>
    </source>
</evidence>
<evidence type="ECO:0000313" key="3">
    <source>
        <dbReference type="Proteomes" id="UP000323664"/>
    </source>
</evidence>
<feature type="transmembrane region" description="Helical" evidence="1">
    <location>
        <begin position="34"/>
        <end position="52"/>
    </location>
</feature>
<dbReference type="Proteomes" id="UP000323664">
    <property type="component" value="Unassembled WGS sequence"/>
</dbReference>
<dbReference type="RefSeq" id="WP_123065407.1">
    <property type="nucleotide sequence ID" value="NZ_RIAS01000009.1"/>
</dbReference>
<evidence type="ECO:0000313" key="2">
    <source>
        <dbReference type="EMBL" id="KAA8785649.1"/>
    </source>
</evidence>
<keyword evidence="1" id="KW-0812">Transmembrane</keyword>
<dbReference type="OrthoDB" id="2083768at2"/>
<dbReference type="AlphaFoldDB" id="A0A5M9WVZ5"/>
<dbReference type="Pfam" id="PF10066">
    <property type="entry name" value="DUF2304"/>
    <property type="match status" value="1"/>
</dbReference>
<dbReference type="EMBL" id="RIAS01000009">
    <property type="protein sequence ID" value="KAA8785649.1"/>
    <property type="molecule type" value="Genomic_DNA"/>
</dbReference>
<sequence length="119" mass="13942">MIAKIFFLSLGLLLVIYVYIRVKKNLFSEKESMLWMVGSLFLLTLSLFPSIVDYFSRIIGISYPPSLLFLISMIFILFLLLRQSQQINVMHSTLKELVQRNALLESKVRKYCENNEDKN</sequence>
<proteinExistence type="predicted"/>
<gene>
    <name evidence="2" type="ORF">EC604_17550</name>
</gene>
<protein>
    <submittedName>
        <fullName evidence="2">DUF2304 domain-containing protein</fullName>
    </submittedName>
</protein>
<accession>A0A5M9WVZ5</accession>
<keyword evidence="1" id="KW-1133">Transmembrane helix</keyword>
<comment type="caution">
    <text evidence="2">The sequence shown here is derived from an EMBL/GenBank/DDBJ whole genome shotgun (WGS) entry which is preliminary data.</text>
</comment>
<feature type="transmembrane region" description="Helical" evidence="1">
    <location>
        <begin position="58"/>
        <end position="81"/>
    </location>
</feature>
<reference evidence="2 3" key="1">
    <citation type="journal article" date="2019" name="J. Ind. Microbiol. Biotechnol.">
        <title>Paenibacillus amylolyticus 27C64 has a diverse set of carbohydrate-active enzymes and complete pectin deconstruction system.</title>
        <authorList>
            <person name="Keggi C."/>
            <person name="Doran-Peterson J."/>
        </authorList>
    </citation>
    <scope>NUCLEOTIDE SEQUENCE [LARGE SCALE GENOMIC DNA]</scope>
    <source>
        <strain evidence="2 3">27C64</strain>
    </source>
</reference>
<keyword evidence="1" id="KW-0472">Membrane</keyword>